<evidence type="ECO:0000256" key="2">
    <source>
        <dbReference type="ARBA" id="ARBA00023014"/>
    </source>
</evidence>
<feature type="domain" description="2Fe-2S ferredoxin-type" evidence="4">
    <location>
        <begin position="41"/>
        <end position="117"/>
    </location>
</feature>
<dbReference type="EMBL" id="HBEF01010111">
    <property type="protein sequence ID" value="CAD8334247.1"/>
    <property type="molecule type" value="Transcribed_RNA"/>
</dbReference>
<protein>
    <recommendedName>
        <fullName evidence="4">2Fe-2S ferredoxin-type domain-containing protein</fullName>
    </recommendedName>
</protein>
<dbReference type="PROSITE" id="PS51257">
    <property type="entry name" value="PROKAR_LIPOPROTEIN"/>
    <property type="match status" value="1"/>
</dbReference>
<reference evidence="5" key="1">
    <citation type="submission" date="2021-01" db="EMBL/GenBank/DDBJ databases">
        <authorList>
            <person name="Corre E."/>
            <person name="Pelletier E."/>
            <person name="Niang G."/>
            <person name="Scheremetjew M."/>
            <person name="Finn R."/>
            <person name="Kale V."/>
            <person name="Holt S."/>
            <person name="Cochrane G."/>
            <person name="Meng A."/>
            <person name="Brown T."/>
            <person name="Cohen L."/>
        </authorList>
    </citation>
    <scope>NUCLEOTIDE SEQUENCE</scope>
    <source>
        <strain evidence="5">CCMP3328</strain>
    </source>
</reference>
<dbReference type="Gene3D" id="3.10.20.30">
    <property type="match status" value="1"/>
</dbReference>
<feature type="signal peptide" evidence="3">
    <location>
        <begin position="1"/>
        <end position="25"/>
    </location>
</feature>
<dbReference type="PROSITE" id="PS00197">
    <property type="entry name" value="2FE2S_FER_1"/>
    <property type="match status" value="1"/>
</dbReference>
<dbReference type="InterPro" id="IPR001041">
    <property type="entry name" value="2Fe-2S_ferredoxin-type"/>
</dbReference>
<keyword evidence="2" id="KW-0411">Iron-sulfur</keyword>
<dbReference type="InterPro" id="IPR006058">
    <property type="entry name" value="2Fe2S_fd_BS"/>
</dbReference>
<feature type="chain" id="PRO_5030889870" description="2Fe-2S ferredoxin-type domain-containing protein" evidence="3">
    <location>
        <begin position="26"/>
        <end position="117"/>
    </location>
</feature>
<evidence type="ECO:0000256" key="3">
    <source>
        <dbReference type="SAM" id="SignalP"/>
    </source>
</evidence>
<dbReference type="PROSITE" id="PS51085">
    <property type="entry name" value="2FE2S_FER_2"/>
    <property type="match status" value="1"/>
</dbReference>
<evidence type="ECO:0000256" key="1">
    <source>
        <dbReference type="ARBA" id="ARBA00022714"/>
    </source>
</evidence>
<dbReference type="GO" id="GO:0051537">
    <property type="term" value="F:2 iron, 2 sulfur cluster binding"/>
    <property type="evidence" value="ECO:0007669"/>
    <property type="project" value="UniProtKB-KW"/>
</dbReference>
<dbReference type="InterPro" id="IPR012675">
    <property type="entry name" value="Beta-grasp_dom_sf"/>
</dbReference>
<dbReference type="Pfam" id="PF00111">
    <property type="entry name" value="Fer2"/>
    <property type="match status" value="1"/>
</dbReference>
<dbReference type="SUPFAM" id="SSF54292">
    <property type="entry name" value="2Fe-2S ferredoxin-like"/>
    <property type="match status" value="1"/>
</dbReference>
<sequence>MRSFHTTVLLVVTACLCLSQCYVEAFTAPQLPQQQQSSTTLSMTILTNGNKKKNFKPGSPLKSAVAALGVKPKYSCRKGDCGSCTVSVGGQRIKACIGKVPDEPRLKSLQEKGLPVK</sequence>
<keyword evidence="1" id="KW-0408">Iron</keyword>
<organism evidence="5">
    <name type="scientific">Craspedostauros australis</name>
    <dbReference type="NCBI Taxonomy" id="1486917"/>
    <lineage>
        <taxon>Eukaryota</taxon>
        <taxon>Sar</taxon>
        <taxon>Stramenopiles</taxon>
        <taxon>Ochrophyta</taxon>
        <taxon>Bacillariophyta</taxon>
        <taxon>Bacillariophyceae</taxon>
        <taxon>Bacillariophycidae</taxon>
        <taxon>Naviculales</taxon>
        <taxon>Naviculaceae</taxon>
        <taxon>Craspedostauros</taxon>
    </lineage>
</organism>
<dbReference type="InterPro" id="IPR036010">
    <property type="entry name" value="2Fe-2S_ferredoxin-like_sf"/>
</dbReference>
<evidence type="ECO:0000259" key="4">
    <source>
        <dbReference type="PROSITE" id="PS51085"/>
    </source>
</evidence>
<proteinExistence type="predicted"/>
<gene>
    <name evidence="5" type="ORF">CAUS1442_LOCUS6352</name>
</gene>
<accession>A0A7R9WSN6</accession>
<dbReference type="AlphaFoldDB" id="A0A7R9WSN6"/>
<name>A0A7R9WSN6_9STRA</name>
<evidence type="ECO:0000313" key="5">
    <source>
        <dbReference type="EMBL" id="CAD8334247.1"/>
    </source>
</evidence>
<keyword evidence="1" id="KW-0479">Metal-binding</keyword>
<keyword evidence="3" id="KW-0732">Signal</keyword>
<keyword evidence="1" id="KW-0001">2Fe-2S</keyword>